<dbReference type="SMART" id="SM00646">
    <property type="entry name" value="Ami_3"/>
    <property type="match status" value="1"/>
</dbReference>
<dbReference type="Gene3D" id="3.40.630.40">
    <property type="entry name" value="Zn-dependent exopeptidases"/>
    <property type="match status" value="1"/>
</dbReference>
<organism evidence="3">
    <name type="scientific">hydrothermal vent metagenome</name>
    <dbReference type="NCBI Taxonomy" id="652676"/>
    <lineage>
        <taxon>unclassified sequences</taxon>
        <taxon>metagenomes</taxon>
        <taxon>ecological metagenomes</taxon>
    </lineage>
</organism>
<dbReference type="InterPro" id="IPR002508">
    <property type="entry name" value="MurNAc-LAA_cat"/>
</dbReference>
<dbReference type="AlphaFoldDB" id="A0A3B0T7G9"/>
<protein>
    <submittedName>
        <fullName evidence="3">N-acetylmuramoyl-L-alanine amidase</fullName>
        <ecNumber evidence="3">3.5.1.28</ecNumber>
    </submittedName>
</protein>
<reference evidence="3" key="1">
    <citation type="submission" date="2018-06" db="EMBL/GenBank/DDBJ databases">
        <authorList>
            <person name="Zhirakovskaya E."/>
        </authorList>
    </citation>
    <scope>NUCLEOTIDE SEQUENCE</scope>
</reference>
<dbReference type="Pfam" id="PF01520">
    <property type="entry name" value="Amidase_3"/>
    <property type="match status" value="1"/>
</dbReference>
<dbReference type="Gene3D" id="2.60.40.3500">
    <property type="match status" value="1"/>
</dbReference>
<proteinExistence type="predicted"/>
<dbReference type="SUPFAM" id="SSF53187">
    <property type="entry name" value="Zn-dependent exopeptidases"/>
    <property type="match status" value="1"/>
</dbReference>
<keyword evidence="1 3" id="KW-0378">Hydrolase</keyword>
<dbReference type="GO" id="GO:0008745">
    <property type="term" value="F:N-acetylmuramoyl-L-alanine amidase activity"/>
    <property type="evidence" value="ECO:0007669"/>
    <property type="project" value="UniProtKB-EC"/>
</dbReference>
<evidence type="ECO:0000259" key="2">
    <source>
        <dbReference type="SMART" id="SM00646"/>
    </source>
</evidence>
<accession>A0A3B0T7G9</accession>
<dbReference type="EMBL" id="UOEH01000376">
    <property type="protein sequence ID" value="VAW02896.1"/>
    <property type="molecule type" value="Genomic_DNA"/>
</dbReference>
<dbReference type="InterPro" id="IPR050695">
    <property type="entry name" value="N-acetylmuramoyl_amidase_3"/>
</dbReference>
<gene>
    <name evidence="3" type="ORF">MNBD_ALPHA05-1949</name>
</gene>
<dbReference type="PANTHER" id="PTHR30404:SF0">
    <property type="entry name" value="N-ACETYLMURAMOYL-L-ALANINE AMIDASE AMIC"/>
    <property type="match status" value="1"/>
</dbReference>
<evidence type="ECO:0000256" key="1">
    <source>
        <dbReference type="ARBA" id="ARBA00022801"/>
    </source>
</evidence>
<dbReference type="GO" id="GO:0009253">
    <property type="term" value="P:peptidoglycan catabolic process"/>
    <property type="evidence" value="ECO:0007669"/>
    <property type="project" value="InterPro"/>
</dbReference>
<dbReference type="CDD" id="cd02696">
    <property type="entry name" value="MurNAc-LAA"/>
    <property type="match status" value="1"/>
</dbReference>
<dbReference type="PANTHER" id="PTHR30404">
    <property type="entry name" value="N-ACETYLMURAMOYL-L-ALANINE AMIDASE"/>
    <property type="match status" value="1"/>
</dbReference>
<evidence type="ECO:0000313" key="3">
    <source>
        <dbReference type="EMBL" id="VAW02896.1"/>
    </source>
</evidence>
<sequence length="423" mass="44990">MNLRRKIWIGLAVAAASLAATGGAWAEELLGVRFGPNGDATRVVFDIAGAPVYSISGVETGEGRLIVDFAGLSVGAADLSYRPGKGHIARYGFAGRSDGGVRAMFDFKKTARINKIFVLEPKDGVKKYRLVIDLQTADKQGFIASLPAQYPDLTAVIEQATATTPEVLPTPSQKEVSLPPQQDPVIEKRVVVIDPGHGGADPGAQGQSGTYEKNVTLAAALELAAILKKRGNYEVVLTRNKDAKIKPDKREALARNAGANLFVSLHADAIAARAVRGGSVYTLSTDGTARSAKLAKAEGDYNVYDLDVAAYGEEVGGIMFDLAQGATHTGSSRFAEKLLENLAGKTPLLGRSHRTGDLRVLLAPDVPAVLFEMAFISNAKDEANLNSPVWRKRTMKAVADSIDQYFEEYGEQRFAANSAGGAD</sequence>
<feature type="domain" description="MurNAc-LAA" evidence="2">
    <location>
        <begin position="251"/>
        <end position="403"/>
    </location>
</feature>
<dbReference type="EC" id="3.5.1.28" evidence="3"/>
<name>A0A3B0T7G9_9ZZZZ</name>
<dbReference type="GO" id="GO:0030288">
    <property type="term" value="C:outer membrane-bounded periplasmic space"/>
    <property type="evidence" value="ECO:0007669"/>
    <property type="project" value="TreeGrafter"/>
</dbReference>